<reference evidence="1 2" key="1">
    <citation type="submission" date="2011-10" db="EMBL/GenBank/DDBJ databases">
        <title>Genome sequence of Gluconobacter morbifer G707, isolated from Drosophila gut.</title>
        <authorList>
            <person name="Lee W.-J."/>
            <person name="Kim E.-K."/>
        </authorList>
    </citation>
    <scope>NUCLEOTIDE SEQUENCE [LARGE SCALE GENOMIC DNA]</scope>
    <source>
        <strain evidence="1 2">G707</strain>
    </source>
</reference>
<accession>G6XMA1</accession>
<comment type="caution">
    <text evidence="1">The sequence shown here is derived from an EMBL/GenBank/DDBJ whole genome shotgun (WGS) entry which is preliminary data.</text>
</comment>
<dbReference type="EMBL" id="AGQV01000013">
    <property type="protein sequence ID" value="EHH66999.1"/>
    <property type="molecule type" value="Genomic_DNA"/>
</dbReference>
<evidence type="ECO:0000313" key="1">
    <source>
        <dbReference type="EMBL" id="EHH66999.1"/>
    </source>
</evidence>
<sequence>MAAMGGAGRKGKVSGRCRMLRTELEMFLICSFHQQSGHVAFG</sequence>
<proteinExistence type="predicted"/>
<gene>
    <name evidence="1" type="ORF">GMO_26190</name>
</gene>
<organism evidence="1 2">
    <name type="scientific">Gluconobacter morbifer G707</name>
    <dbReference type="NCBI Taxonomy" id="1088869"/>
    <lineage>
        <taxon>Bacteria</taxon>
        <taxon>Pseudomonadati</taxon>
        <taxon>Pseudomonadota</taxon>
        <taxon>Alphaproteobacteria</taxon>
        <taxon>Acetobacterales</taxon>
        <taxon>Acetobacteraceae</taxon>
        <taxon>Gluconobacter</taxon>
    </lineage>
</organism>
<dbReference type="Proteomes" id="UP000004949">
    <property type="component" value="Unassembled WGS sequence"/>
</dbReference>
<dbReference type="AlphaFoldDB" id="G6XMA1"/>
<protein>
    <submittedName>
        <fullName evidence="1">Uncharacterized protein</fullName>
    </submittedName>
</protein>
<keyword evidence="2" id="KW-1185">Reference proteome</keyword>
<evidence type="ECO:0000313" key="2">
    <source>
        <dbReference type="Proteomes" id="UP000004949"/>
    </source>
</evidence>
<name>G6XMA1_9PROT</name>